<comment type="caution">
    <text evidence="1">The sequence shown here is derived from an EMBL/GenBank/DDBJ whole genome shotgun (WGS) entry which is preliminary data.</text>
</comment>
<gene>
    <name evidence="1" type="ORF">ENQ20_09255</name>
</gene>
<dbReference type="EMBL" id="DSMG01000090">
    <property type="protein sequence ID" value="HDX31665.1"/>
    <property type="molecule type" value="Genomic_DNA"/>
</dbReference>
<dbReference type="AlphaFoldDB" id="A0A7C1JPV5"/>
<reference evidence="1" key="1">
    <citation type="journal article" date="2020" name="mSystems">
        <title>Genome- and Community-Level Interaction Insights into Carbon Utilization and Element Cycling Functions of Hydrothermarchaeota in Hydrothermal Sediment.</title>
        <authorList>
            <person name="Zhou Z."/>
            <person name="Liu Y."/>
            <person name="Xu W."/>
            <person name="Pan J."/>
            <person name="Luo Z.H."/>
            <person name="Li M."/>
        </authorList>
    </citation>
    <scope>NUCLEOTIDE SEQUENCE [LARGE SCALE GENOMIC DNA]</scope>
    <source>
        <strain evidence="1">SpSt-289</strain>
    </source>
</reference>
<evidence type="ECO:0000313" key="1">
    <source>
        <dbReference type="EMBL" id="HDX31665.1"/>
    </source>
</evidence>
<name>A0A7C1JPV5_9CHLR</name>
<organism evidence="1">
    <name type="scientific">Caldilinea aerophila</name>
    <dbReference type="NCBI Taxonomy" id="133453"/>
    <lineage>
        <taxon>Bacteria</taxon>
        <taxon>Bacillati</taxon>
        <taxon>Chloroflexota</taxon>
        <taxon>Caldilineae</taxon>
        <taxon>Caldilineales</taxon>
        <taxon>Caldilineaceae</taxon>
        <taxon>Caldilinea</taxon>
    </lineage>
</organism>
<accession>A0A7C1JPV5</accession>
<proteinExistence type="predicted"/>
<protein>
    <submittedName>
        <fullName evidence="1">Uncharacterized protein</fullName>
    </submittedName>
</protein>
<sequence length="329" mass="38507">MPNTIAWNYIAEQINRKKCTPVVSDQLILETLFPRRALSTEWARSSQYPLADTSLALVAQYLSVTYRDAYRAKTEYLQFLTQRYLEVAEQDVNLNRSLLNQVRRERGLSFSRLVGERLGYPTPGDMENPLNLLAAFDMPIFLTTSPHLLLETALRNLNKRPRTEVYLWHPSLEAIIPPEFHPNPDFQPTVDEPLVYHLHGLDEFPDSLVLSEEDHFDFISNIIHDFREIGKMPNTVRNAISSTILILLGYNMQSWEMRIILQELIRDQPRRPRSVAIQLDPRDLPDILDPDRFQEYVQLYLSQDKFRFDIYWGDALSFLKQLWQAWQGG</sequence>
<dbReference type="Pfam" id="PF13289">
    <property type="entry name" value="SIR2_2"/>
    <property type="match status" value="1"/>
</dbReference>